<reference evidence="2 3" key="1">
    <citation type="journal article" date="2012" name="Stand. Genomic Sci.">
        <title>Complete genome sequence of Pyrobaculum oguniense.</title>
        <authorList>
            <person name="Bernick D.L."/>
            <person name="Karplus K."/>
            <person name="Lui L.M."/>
            <person name="Coker J.K."/>
            <person name="Murphy J.N."/>
            <person name="Chan P.P."/>
            <person name="Cozen A.E."/>
            <person name="Lowe T.M."/>
        </authorList>
    </citation>
    <scope>NUCLEOTIDE SEQUENCE [LARGE SCALE GENOMIC DNA]</scope>
    <source>
        <strain evidence="2 3">TE7</strain>
    </source>
</reference>
<proteinExistence type="predicted"/>
<feature type="transmembrane region" description="Helical" evidence="1">
    <location>
        <begin position="6"/>
        <end position="25"/>
    </location>
</feature>
<feature type="transmembrane region" description="Helical" evidence="1">
    <location>
        <begin position="83"/>
        <end position="105"/>
    </location>
</feature>
<dbReference type="EMBL" id="CP003316">
    <property type="protein sequence ID" value="AFA39482.1"/>
    <property type="molecule type" value="Genomic_DNA"/>
</dbReference>
<gene>
    <name evidence="2" type="ordered locus">Pogu_1455</name>
</gene>
<dbReference type="STRING" id="698757.Pogu_1455"/>
<dbReference type="eggNOG" id="arCOG03769">
    <property type="taxonomic scope" value="Archaea"/>
</dbReference>
<feature type="transmembrane region" description="Helical" evidence="1">
    <location>
        <begin position="60"/>
        <end position="76"/>
    </location>
</feature>
<keyword evidence="3" id="KW-1185">Reference proteome</keyword>
<keyword evidence="1" id="KW-0472">Membrane</keyword>
<accession>H6QAK2</accession>
<keyword evidence="1" id="KW-1133">Transmembrane helix</keyword>
<organism evidence="2 3">
    <name type="scientific">Pyrobaculum oguniense (strain DSM 13380 / JCM 10595 / TE7)</name>
    <dbReference type="NCBI Taxonomy" id="698757"/>
    <lineage>
        <taxon>Archaea</taxon>
        <taxon>Thermoproteota</taxon>
        <taxon>Thermoprotei</taxon>
        <taxon>Thermoproteales</taxon>
        <taxon>Thermoproteaceae</taxon>
        <taxon>Pyrobaculum</taxon>
    </lineage>
</organism>
<evidence type="ECO:0000256" key="1">
    <source>
        <dbReference type="SAM" id="Phobius"/>
    </source>
</evidence>
<evidence type="ECO:0000313" key="2">
    <source>
        <dbReference type="EMBL" id="AFA39482.1"/>
    </source>
</evidence>
<keyword evidence="1" id="KW-0812">Transmembrane</keyword>
<evidence type="ECO:0000313" key="3">
    <source>
        <dbReference type="Proteomes" id="UP000009062"/>
    </source>
</evidence>
<name>H6QAK2_PYROT</name>
<dbReference type="Proteomes" id="UP000009062">
    <property type="component" value="Chromosome"/>
</dbReference>
<sequence>MSLAEDVAGLILGWIVSTIAIWLALKIFPGKQKRESLAGAAITALVGAFIYWFFRAVFKIPFISGLLALLVWLYALRKLQGVGWLGAAALTFLIWIINGILSLFLPTLL</sequence>
<dbReference type="HOGENOM" id="CLU_2152705_0_0_2"/>
<dbReference type="KEGG" id="pog:Pogu_1455"/>
<dbReference type="AlphaFoldDB" id="H6QAK2"/>
<feature type="transmembrane region" description="Helical" evidence="1">
    <location>
        <begin position="37"/>
        <end position="54"/>
    </location>
</feature>
<protein>
    <submittedName>
        <fullName evidence="2">Uncharacterized protein</fullName>
    </submittedName>
</protein>